<dbReference type="InterPro" id="IPR008966">
    <property type="entry name" value="Adhesion_dom_sf"/>
</dbReference>
<feature type="domain" description="Fimbrial-type adhesion" evidence="2">
    <location>
        <begin position="36"/>
        <end position="192"/>
    </location>
</feature>
<dbReference type="InterPro" id="IPR036937">
    <property type="entry name" value="Adhesion_dom_fimbrial_sf"/>
</dbReference>
<name>A0A8E6IJI2_SALER</name>
<proteinExistence type="predicted"/>
<dbReference type="SUPFAM" id="SSF49401">
    <property type="entry name" value="Bacterial adhesins"/>
    <property type="match status" value="1"/>
</dbReference>
<dbReference type="EMBL" id="CP074596">
    <property type="protein sequence ID" value="QVP51106.1"/>
    <property type="molecule type" value="Genomic_DNA"/>
</dbReference>
<keyword evidence="1" id="KW-0732">Signal</keyword>
<dbReference type="GO" id="GO:0043709">
    <property type="term" value="P:cell adhesion involved in single-species biofilm formation"/>
    <property type="evidence" value="ECO:0007669"/>
    <property type="project" value="TreeGrafter"/>
</dbReference>
<dbReference type="AlphaFoldDB" id="A0A8E6IJI2"/>
<evidence type="ECO:0000313" key="3">
    <source>
        <dbReference type="EMBL" id="QVP51106.1"/>
    </source>
</evidence>
<protein>
    <submittedName>
        <fullName evidence="3">Fimbrial protein</fullName>
    </submittedName>
</protein>
<reference evidence="3" key="2">
    <citation type="submission" date="2021-05" db="EMBL/GenBank/DDBJ databases">
        <title>Whole genome PacBio Sequel sequence of Salmonella enterica subsp. enterica.</title>
        <authorList>
            <person name="Hoffmann M."/>
            <person name="Balkey M."/>
            <person name="Luo Y."/>
        </authorList>
    </citation>
    <scope>NUCLEOTIDE SEQUENCE</scope>
    <source>
        <strain evidence="3">CFSAN001015</strain>
    </source>
</reference>
<gene>
    <name evidence="3" type="ORF">AIT66_04155</name>
</gene>
<dbReference type="PANTHER" id="PTHR33420:SF11">
    <property type="entry name" value="FIMBRIAL-LIKE PROTEIN"/>
    <property type="match status" value="1"/>
</dbReference>
<sequence length="193" mass="20186">MRNKIILAMAAAGMMYGASVYAVDPPTTGPFGSGKIIFTGTITNSPCDIAPGDDAITVPFGQISYRKLNSADATTDSKPFTIHLQNCAFDPNNTEIAGSAGQMSKVTVSFSGAANTSKKAYISSGKAQHVGVQLLKGDNTTIIEPNTPMPDSDAQQLQAGNNELNFFARLIALDAGVTPGDVNASVTYTLKYL</sequence>
<feature type="signal peptide" evidence="1">
    <location>
        <begin position="1"/>
        <end position="22"/>
    </location>
</feature>
<evidence type="ECO:0000259" key="2">
    <source>
        <dbReference type="Pfam" id="PF00419"/>
    </source>
</evidence>
<dbReference type="Pfam" id="PF00419">
    <property type="entry name" value="Fimbrial"/>
    <property type="match status" value="1"/>
</dbReference>
<feature type="chain" id="PRO_5034976741" evidence="1">
    <location>
        <begin position="23"/>
        <end position="193"/>
    </location>
</feature>
<dbReference type="InterPro" id="IPR000259">
    <property type="entry name" value="Adhesion_dom_fimbrial"/>
</dbReference>
<dbReference type="PANTHER" id="PTHR33420">
    <property type="entry name" value="FIMBRIAL SUBUNIT ELFA-RELATED"/>
    <property type="match status" value="1"/>
</dbReference>
<dbReference type="GO" id="GO:0009289">
    <property type="term" value="C:pilus"/>
    <property type="evidence" value="ECO:0007669"/>
    <property type="project" value="InterPro"/>
</dbReference>
<organism evidence="3">
    <name type="scientific">Salmonella enterica subsp. salamae</name>
    <dbReference type="NCBI Taxonomy" id="59202"/>
    <lineage>
        <taxon>Bacteria</taxon>
        <taxon>Pseudomonadati</taxon>
        <taxon>Pseudomonadota</taxon>
        <taxon>Gammaproteobacteria</taxon>
        <taxon>Enterobacterales</taxon>
        <taxon>Enterobacteriaceae</taxon>
        <taxon>Salmonella</taxon>
    </lineage>
</organism>
<dbReference type="Gene3D" id="2.60.40.1090">
    <property type="entry name" value="Fimbrial-type adhesion domain"/>
    <property type="match status" value="1"/>
</dbReference>
<accession>A0A8E6IJI2</accession>
<reference evidence="3" key="1">
    <citation type="submission" date="2018-07" db="EMBL/GenBank/DDBJ databases">
        <authorList>
            <consortium name="GenomeTrakr network: Whole genome sequencing for foodborne pathogen traceback"/>
        </authorList>
    </citation>
    <scope>NUCLEOTIDE SEQUENCE</scope>
    <source>
        <strain evidence="3">CFSAN001015</strain>
    </source>
</reference>
<dbReference type="NCBIfam" id="NF011757">
    <property type="entry name" value="PRK15210.1"/>
    <property type="match status" value="1"/>
</dbReference>
<evidence type="ECO:0000256" key="1">
    <source>
        <dbReference type="SAM" id="SignalP"/>
    </source>
</evidence>
<dbReference type="InterPro" id="IPR050263">
    <property type="entry name" value="Bact_Fimbrial_Adh_Pro"/>
</dbReference>